<dbReference type="GO" id="GO:0046872">
    <property type="term" value="F:metal ion binding"/>
    <property type="evidence" value="ECO:0007669"/>
    <property type="project" value="UniProtKB-KW"/>
</dbReference>
<dbReference type="Pfam" id="PF00175">
    <property type="entry name" value="NAD_binding_1"/>
    <property type="match status" value="1"/>
</dbReference>
<dbReference type="RefSeq" id="WP_241246289.1">
    <property type="nucleotide sequence ID" value="NZ_CP049255.1"/>
</dbReference>
<dbReference type="PANTHER" id="PTHR47354:SF1">
    <property type="entry name" value="CARNITINE MONOOXYGENASE REDUCTASE SUBUNIT"/>
    <property type="match status" value="1"/>
</dbReference>
<dbReference type="InterPro" id="IPR039261">
    <property type="entry name" value="FNR_nucleotide-bd"/>
</dbReference>
<dbReference type="InterPro" id="IPR001433">
    <property type="entry name" value="OxRdtase_FAD/NAD-bd"/>
</dbReference>
<dbReference type="SUPFAM" id="SSF52343">
    <property type="entry name" value="Ferredoxin reductase-like, C-terminal NADP-linked domain"/>
    <property type="match status" value="1"/>
</dbReference>
<gene>
    <name evidence="10" type="ORF">FHX49_000913</name>
</gene>
<keyword evidence="5" id="KW-0560">Oxidoreductase</keyword>
<evidence type="ECO:0000259" key="9">
    <source>
        <dbReference type="PROSITE" id="PS51384"/>
    </source>
</evidence>
<keyword evidence="2" id="KW-0285">Flavoprotein</keyword>
<evidence type="ECO:0000259" key="8">
    <source>
        <dbReference type="PROSITE" id="PS51085"/>
    </source>
</evidence>
<dbReference type="GO" id="GO:0016491">
    <property type="term" value="F:oxidoreductase activity"/>
    <property type="evidence" value="ECO:0007669"/>
    <property type="project" value="UniProtKB-KW"/>
</dbReference>
<protein>
    <submittedName>
        <fullName evidence="10">Ferredoxin-NADP reductase</fullName>
    </submittedName>
</protein>
<proteinExistence type="predicted"/>
<dbReference type="PROSITE" id="PS51085">
    <property type="entry name" value="2FE2S_FER_2"/>
    <property type="match status" value="1"/>
</dbReference>
<dbReference type="CDD" id="cd00207">
    <property type="entry name" value="fer2"/>
    <property type="match status" value="1"/>
</dbReference>
<evidence type="ECO:0000256" key="3">
    <source>
        <dbReference type="ARBA" id="ARBA00022714"/>
    </source>
</evidence>
<dbReference type="SUPFAM" id="SSF54292">
    <property type="entry name" value="2Fe-2S ferredoxin-like"/>
    <property type="match status" value="1"/>
</dbReference>
<dbReference type="AlphaFoldDB" id="A0A7W4V1W3"/>
<dbReference type="GO" id="GO:0051537">
    <property type="term" value="F:2 iron, 2 sulfur cluster binding"/>
    <property type="evidence" value="ECO:0007669"/>
    <property type="project" value="UniProtKB-KW"/>
</dbReference>
<dbReference type="InterPro" id="IPR006058">
    <property type="entry name" value="2Fe2S_fd_BS"/>
</dbReference>
<dbReference type="Proteomes" id="UP000529310">
    <property type="component" value="Unassembled WGS sequence"/>
</dbReference>
<dbReference type="PRINTS" id="PR00409">
    <property type="entry name" value="PHDIOXRDTASE"/>
</dbReference>
<dbReference type="Gene3D" id="3.10.20.30">
    <property type="match status" value="1"/>
</dbReference>
<dbReference type="PROSITE" id="PS00197">
    <property type="entry name" value="2FE2S_FER_1"/>
    <property type="match status" value="1"/>
</dbReference>
<comment type="caution">
    <text evidence="10">The sequence shown here is derived from an EMBL/GenBank/DDBJ whole genome shotgun (WGS) entry which is preliminary data.</text>
</comment>
<dbReference type="Gene3D" id="2.40.30.10">
    <property type="entry name" value="Translation factors"/>
    <property type="match status" value="1"/>
</dbReference>
<dbReference type="EMBL" id="JACHWQ010000002">
    <property type="protein sequence ID" value="MBB2975347.1"/>
    <property type="molecule type" value="Genomic_DNA"/>
</dbReference>
<feature type="domain" description="2Fe-2S ferredoxin-type" evidence="8">
    <location>
        <begin position="229"/>
        <end position="314"/>
    </location>
</feature>
<keyword evidence="7" id="KW-0411">Iron-sulfur</keyword>
<comment type="cofactor">
    <cofactor evidence="1">
        <name>FAD</name>
        <dbReference type="ChEBI" id="CHEBI:57692"/>
    </cofactor>
</comment>
<keyword evidence="4" id="KW-0479">Metal-binding</keyword>
<evidence type="ECO:0000313" key="10">
    <source>
        <dbReference type="EMBL" id="MBB2975347.1"/>
    </source>
</evidence>
<dbReference type="InterPro" id="IPR017938">
    <property type="entry name" value="Riboflavin_synthase-like_b-brl"/>
</dbReference>
<dbReference type="InterPro" id="IPR012675">
    <property type="entry name" value="Beta-grasp_dom_sf"/>
</dbReference>
<dbReference type="PANTHER" id="PTHR47354">
    <property type="entry name" value="NADH OXIDOREDUCTASE HCR"/>
    <property type="match status" value="1"/>
</dbReference>
<dbReference type="PROSITE" id="PS51384">
    <property type="entry name" value="FAD_FR"/>
    <property type="match status" value="1"/>
</dbReference>
<evidence type="ECO:0000256" key="5">
    <source>
        <dbReference type="ARBA" id="ARBA00023002"/>
    </source>
</evidence>
<evidence type="ECO:0000256" key="7">
    <source>
        <dbReference type="ARBA" id="ARBA00023014"/>
    </source>
</evidence>
<evidence type="ECO:0000256" key="1">
    <source>
        <dbReference type="ARBA" id="ARBA00001974"/>
    </source>
</evidence>
<dbReference type="InterPro" id="IPR017927">
    <property type="entry name" value="FAD-bd_FR_type"/>
</dbReference>
<evidence type="ECO:0000256" key="2">
    <source>
        <dbReference type="ARBA" id="ARBA00022630"/>
    </source>
</evidence>
<reference evidence="10 11" key="1">
    <citation type="submission" date="2020-08" db="EMBL/GenBank/DDBJ databases">
        <title>Sequencing the genomes of 1000 actinobacteria strains.</title>
        <authorList>
            <person name="Klenk H.-P."/>
        </authorList>
    </citation>
    <scope>NUCLEOTIDE SEQUENCE [LARGE SCALE GENOMIC DNA]</scope>
    <source>
        <strain evidence="10 11">DSM 27099</strain>
    </source>
</reference>
<dbReference type="InterPro" id="IPR050415">
    <property type="entry name" value="MRET"/>
</dbReference>
<dbReference type="Pfam" id="PF00111">
    <property type="entry name" value="Fer2"/>
    <property type="match status" value="1"/>
</dbReference>
<sequence>MTTQEEAADLPARVRTMTREADGVLSLELEPLSGHFPAWSPGAHIDLVLAGAPVRQYSLCGDPASERLRIAVLRESDSRGGSKAIHESVRVGDEVTVRGPRNHFALTDATDYIFIAGGIGITPILPMIASVAATDVEWRLLYLGATRDRMAFTDELKAYGDRVDIVARDESERADLAAVIAAHPTAHIYVCGPEVLMSSVSQLLPEASERLHLEYFSAPEVEYEPGGAFTVRLASTGLDLDVQPEQSVLEVIRAAGVDVLTDCEEGICGSCETKVLDGEVEHRDFVLTPQERAQNDCMMVCVSRANCALLVLDA</sequence>
<accession>A0A7W4V1W3</accession>
<name>A0A7W4V1W3_9MICO</name>
<feature type="domain" description="FAD-binding FR-type" evidence="9">
    <location>
        <begin position="7"/>
        <end position="107"/>
    </location>
</feature>
<dbReference type="Gene3D" id="3.40.50.80">
    <property type="entry name" value="Nucleotide-binding domain of ferredoxin-NADP reductase (FNR) module"/>
    <property type="match status" value="1"/>
</dbReference>
<keyword evidence="6" id="KW-0408">Iron</keyword>
<dbReference type="InterPro" id="IPR036010">
    <property type="entry name" value="2Fe-2S_ferredoxin-like_sf"/>
</dbReference>
<keyword evidence="11" id="KW-1185">Reference proteome</keyword>
<organism evidence="10 11">
    <name type="scientific">Microbacterium endophyticum</name>
    <dbReference type="NCBI Taxonomy" id="1526412"/>
    <lineage>
        <taxon>Bacteria</taxon>
        <taxon>Bacillati</taxon>
        <taxon>Actinomycetota</taxon>
        <taxon>Actinomycetes</taxon>
        <taxon>Micrococcales</taxon>
        <taxon>Microbacteriaceae</taxon>
        <taxon>Microbacterium</taxon>
    </lineage>
</organism>
<evidence type="ECO:0000256" key="4">
    <source>
        <dbReference type="ARBA" id="ARBA00022723"/>
    </source>
</evidence>
<dbReference type="SUPFAM" id="SSF63380">
    <property type="entry name" value="Riboflavin synthase domain-like"/>
    <property type="match status" value="1"/>
</dbReference>
<evidence type="ECO:0000313" key="11">
    <source>
        <dbReference type="Proteomes" id="UP000529310"/>
    </source>
</evidence>
<dbReference type="InterPro" id="IPR001041">
    <property type="entry name" value="2Fe-2S_ferredoxin-type"/>
</dbReference>
<evidence type="ECO:0000256" key="6">
    <source>
        <dbReference type="ARBA" id="ARBA00023004"/>
    </source>
</evidence>
<dbReference type="CDD" id="cd06185">
    <property type="entry name" value="PDR_like"/>
    <property type="match status" value="1"/>
</dbReference>
<keyword evidence="3" id="KW-0001">2Fe-2S</keyword>